<sequence length="120" mass="12866">MAGEQPIRPGRSLAFGHDNHTLSPLPRTRYFSPGSLSKATSSATLATQVIWKGSSRSYLEVVGVTPGTGLSQGRKRTRAALKRASSSKTSAKKARAVTPPSAFIKAKSALNKHFTQRMLN</sequence>
<organism evidence="1 2">
    <name type="scientific">Catharanthus roseus</name>
    <name type="common">Madagascar periwinkle</name>
    <name type="synonym">Vinca rosea</name>
    <dbReference type="NCBI Taxonomy" id="4058"/>
    <lineage>
        <taxon>Eukaryota</taxon>
        <taxon>Viridiplantae</taxon>
        <taxon>Streptophyta</taxon>
        <taxon>Embryophyta</taxon>
        <taxon>Tracheophyta</taxon>
        <taxon>Spermatophyta</taxon>
        <taxon>Magnoliopsida</taxon>
        <taxon>eudicotyledons</taxon>
        <taxon>Gunneridae</taxon>
        <taxon>Pentapetalae</taxon>
        <taxon>asterids</taxon>
        <taxon>lamiids</taxon>
        <taxon>Gentianales</taxon>
        <taxon>Apocynaceae</taxon>
        <taxon>Rauvolfioideae</taxon>
        <taxon>Vinceae</taxon>
        <taxon>Catharanthinae</taxon>
        <taxon>Catharanthus</taxon>
    </lineage>
</organism>
<protein>
    <submittedName>
        <fullName evidence="1">Uncharacterized protein</fullName>
    </submittedName>
</protein>
<evidence type="ECO:0000313" key="2">
    <source>
        <dbReference type="Proteomes" id="UP001060085"/>
    </source>
</evidence>
<reference evidence="2" key="1">
    <citation type="journal article" date="2023" name="Nat. Plants">
        <title>Single-cell RNA sequencing provides a high-resolution roadmap for understanding the multicellular compartmentation of specialized metabolism.</title>
        <authorList>
            <person name="Sun S."/>
            <person name="Shen X."/>
            <person name="Li Y."/>
            <person name="Li Y."/>
            <person name="Wang S."/>
            <person name="Li R."/>
            <person name="Zhang H."/>
            <person name="Shen G."/>
            <person name="Guo B."/>
            <person name="Wei J."/>
            <person name="Xu J."/>
            <person name="St-Pierre B."/>
            <person name="Chen S."/>
            <person name="Sun C."/>
        </authorList>
    </citation>
    <scope>NUCLEOTIDE SEQUENCE [LARGE SCALE GENOMIC DNA]</scope>
</reference>
<dbReference type="EMBL" id="CM044708">
    <property type="protein sequence ID" value="KAI5650148.1"/>
    <property type="molecule type" value="Genomic_DNA"/>
</dbReference>
<dbReference type="Proteomes" id="UP001060085">
    <property type="component" value="Linkage Group LG08"/>
</dbReference>
<accession>A0ACB9ZRD3</accession>
<evidence type="ECO:0000313" key="1">
    <source>
        <dbReference type="EMBL" id="KAI5650148.1"/>
    </source>
</evidence>
<name>A0ACB9ZRD3_CATRO</name>
<gene>
    <name evidence="1" type="ORF">M9H77_36153</name>
</gene>
<keyword evidence="2" id="KW-1185">Reference proteome</keyword>
<comment type="caution">
    <text evidence="1">The sequence shown here is derived from an EMBL/GenBank/DDBJ whole genome shotgun (WGS) entry which is preliminary data.</text>
</comment>
<proteinExistence type="predicted"/>